<dbReference type="AlphaFoldDB" id="A0AAV7UJY2"/>
<organism evidence="1 2">
    <name type="scientific">Pleurodeles waltl</name>
    <name type="common">Iberian ribbed newt</name>
    <dbReference type="NCBI Taxonomy" id="8319"/>
    <lineage>
        <taxon>Eukaryota</taxon>
        <taxon>Metazoa</taxon>
        <taxon>Chordata</taxon>
        <taxon>Craniata</taxon>
        <taxon>Vertebrata</taxon>
        <taxon>Euteleostomi</taxon>
        <taxon>Amphibia</taxon>
        <taxon>Batrachia</taxon>
        <taxon>Caudata</taxon>
        <taxon>Salamandroidea</taxon>
        <taxon>Salamandridae</taxon>
        <taxon>Pleurodelinae</taxon>
        <taxon>Pleurodeles</taxon>
    </lineage>
</organism>
<dbReference type="Proteomes" id="UP001066276">
    <property type="component" value="Chromosome 3_1"/>
</dbReference>
<evidence type="ECO:0000313" key="1">
    <source>
        <dbReference type="EMBL" id="KAJ1189322.1"/>
    </source>
</evidence>
<gene>
    <name evidence="1" type="ORF">NDU88_006070</name>
</gene>
<accession>A0AAV7UJY2</accession>
<name>A0AAV7UJY2_PLEWA</name>
<sequence>MPAALLVLFHCPCPIVYIEAGQETTFLQAAYKDASRFPARHLAGQETTSLPAAYKDASRSSARRLYFDCFLRATFETDYIPKENGQPCQDY</sequence>
<evidence type="ECO:0000313" key="2">
    <source>
        <dbReference type="Proteomes" id="UP001066276"/>
    </source>
</evidence>
<evidence type="ECO:0008006" key="3">
    <source>
        <dbReference type="Google" id="ProtNLM"/>
    </source>
</evidence>
<dbReference type="EMBL" id="JANPWB010000005">
    <property type="protein sequence ID" value="KAJ1189322.1"/>
    <property type="molecule type" value="Genomic_DNA"/>
</dbReference>
<proteinExistence type="predicted"/>
<reference evidence="1" key="1">
    <citation type="journal article" date="2022" name="bioRxiv">
        <title>Sequencing and chromosome-scale assembly of the giantPleurodeles waltlgenome.</title>
        <authorList>
            <person name="Brown T."/>
            <person name="Elewa A."/>
            <person name="Iarovenko S."/>
            <person name="Subramanian E."/>
            <person name="Araus A.J."/>
            <person name="Petzold A."/>
            <person name="Susuki M."/>
            <person name="Suzuki K.-i.T."/>
            <person name="Hayashi T."/>
            <person name="Toyoda A."/>
            <person name="Oliveira C."/>
            <person name="Osipova E."/>
            <person name="Leigh N.D."/>
            <person name="Simon A."/>
            <person name="Yun M.H."/>
        </authorList>
    </citation>
    <scope>NUCLEOTIDE SEQUENCE</scope>
    <source>
        <strain evidence="1">20211129_DDA</strain>
        <tissue evidence="1">Liver</tissue>
    </source>
</reference>
<protein>
    <recommendedName>
        <fullName evidence="3">Secreted protein</fullName>
    </recommendedName>
</protein>
<comment type="caution">
    <text evidence="1">The sequence shown here is derived from an EMBL/GenBank/DDBJ whole genome shotgun (WGS) entry which is preliminary data.</text>
</comment>
<keyword evidence="2" id="KW-1185">Reference proteome</keyword>